<dbReference type="Proteomes" id="UP000000366">
    <property type="component" value="Chromosome"/>
</dbReference>
<evidence type="ECO:0000313" key="5">
    <source>
        <dbReference type="EMBL" id="ABM94264.1"/>
    </source>
</evidence>
<dbReference type="InterPro" id="IPR011045">
    <property type="entry name" value="N2O_reductase_N"/>
</dbReference>
<dbReference type="eggNOG" id="COG3391">
    <property type="taxonomic scope" value="Bacteria"/>
</dbReference>
<dbReference type="SUPFAM" id="SSF50974">
    <property type="entry name" value="Nitrous oxide reductase, N-terminal domain"/>
    <property type="match status" value="1"/>
</dbReference>
<dbReference type="InterPro" id="IPR048433">
    <property type="entry name" value="YNCE-like_beta-prop"/>
</dbReference>
<evidence type="ECO:0000259" key="4">
    <source>
        <dbReference type="Pfam" id="PF21783"/>
    </source>
</evidence>
<evidence type="ECO:0000256" key="1">
    <source>
        <dbReference type="ARBA" id="ARBA00022729"/>
    </source>
</evidence>
<dbReference type="InterPro" id="IPR015943">
    <property type="entry name" value="WD40/YVTN_repeat-like_dom_sf"/>
</dbReference>
<dbReference type="AlphaFoldDB" id="A2SFC5"/>
<reference evidence="5 6" key="1">
    <citation type="journal article" date="2007" name="J. Bacteriol.">
        <title>Whole-genome analysis of the methyl tert-butyl ether-degrading beta-proteobacterium Methylibium petroleiphilum PM1.</title>
        <authorList>
            <person name="Kane S.R."/>
            <person name="Chakicherla A.Y."/>
            <person name="Chain P.S.G."/>
            <person name="Schmidt R."/>
            <person name="Shin M.W."/>
            <person name="Legler T.C."/>
            <person name="Scow K.M."/>
            <person name="Larimer F.W."/>
            <person name="Lucas S.M."/>
            <person name="Richardson P.M."/>
            <person name="Hristova K.R."/>
        </authorList>
    </citation>
    <scope>NUCLEOTIDE SEQUENCE [LARGE SCALE GENOMIC DNA]</scope>
    <source>
        <strain evidence="6">ATCC BAA-1232 / LMG 22953 / PM1</strain>
    </source>
</reference>
<organism evidence="5 6">
    <name type="scientific">Methylibium petroleiphilum (strain ATCC BAA-1232 / LMG 22953 / PM1)</name>
    <dbReference type="NCBI Taxonomy" id="420662"/>
    <lineage>
        <taxon>Bacteria</taxon>
        <taxon>Pseudomonadati</taxon>
        <taxon>Pseudomonadota</taxon>
        <taxon>Betaproteobacteria</taxon>
        <taxon>Burkholderiales</taxon>
        <taxon>Sphaerotilaceae</taxon>
        <taxon>Methylibium</taxon>
    </lineage>
</organism>
<dbReference type="GO" id="GO:0030058">
    <property type="term" value="F:aliphatic amine dehydrogenase activity"/>
    <property type="evidence" value="ECO:0007669"/>
    <property type="project" value="InterPro"/>
</dbReference>
<dbReference type="Pfam" id="PF21783">
    <property type="entry name" value="YNCE"/>
    <property type="match status" value="1"/>
</dbReference>
<feature type="domain" description="YNCE-like beta-propeller" evidence="4">
    <location>
        <begin position="25"/>
        <end position="117"/>
    </location>
</feature>
<evidence type="ECO:0000313" key="6">
    <source>
        <dbReference type="Proteomes" id="UP000000366"/>
    </source>
</evidence>
<accession>A2SFC5</accession>
<dbReference type="RefSeq" id="WP_011828901.1">
    <property type="nucleotide sequence ID" value="NC_008825.1"/>
</dbReference>
<feature type="signal peptide" evidence="3">
    <location>
        <begin position="1"/>
        <end position="30"/>
    </location>
</feature>
<dbReference type="Gene3D" id="2.130.10.10">
    <property type="entry name" value="YVTN repeat-like/Quinoprotein amine dehydrogenase"/>
    <property type="match status" value="2"/>
</dbReference>
<dbReference type="PANTHER" id="PTHR47197">
    <property type="entry name" value="PROTEIN NIRF"/>
    <property type="match status" value="1"/>
</dbReference>
<sequence length="364" mass="39284">MKFHCPRGVTLLPAFAISLVVGLQAAPAQAAGEAGLAYVSNQNGELSVIDLATMEVTKEFSSPGKEPRGLGVTADGKLLVTANRADGNISVIDRETGKLLSTVVIGKNPEFVRTRGHMAFVSFEPASDGKPPPKPGSPEAMAAEKAKDDDDESPAYVAVVDLKAGKVLRRIRGGLETEGIEFSADGKHILVTNEEDDNITVHNIATGKKVKTVDVKPYGDRPRGIKRAPDGKSYVATIEHGNTLVVMDDKYKVVKSVPTGDTPYGLAFDRSGERLFVANAKSKTLQVYNAKTYETIKTIPTGERCWHFTFTPDDKQILIACGRSHEVVVIDATTLEPTKRIADKKLPWGIVTYPKSVGSLDWPE</sequence>
<name>A2SFC5_METPP</name>
<dbReference type="HOGENOM" id="CLU_057285_0_0_4"/>
<dbReference type="EMBL" id="CP000555">
    <property type="protein sequence ID" value="ABM94264.1"/>
    <property type="molecule type" value="Genomic_DNA"/>
</dbReference>
<dbReference type="GO" id="GO:0042597">
    <property type="term" value="C:periplasmic space"/>
    <property type="evidence" value="ECO:0007669"/>
    <property type="project" value="InterPro"/>
</dbReference>
<keyword evidence="6" id="KW-1185">Reference proteome</keyword>
<feature type="chain" id="PRO_5002646366" description="YNCE-like beta-propeller domain-containing protein" evidence="3">
    <location>
        <begin position="31"/>
        <end position="364"/>
    </location>
</feature>
<proteinExistence type="predicted"/>
<keyword evidence="1 3" id="KW-0732">Signal</keyword>
<dbReference type="SMART" id="SM00320">
    <property type="entry name" value="WD40"/>
    <property type="match status" value="4"/>
</dbReference>
<dbReference type="Pfam" id="PF06433">
    <property type="entry name" value="Me-amine-dh_H"/>
    <property type="match status" value="1"/>
</dbReference>
<evidence type="ECO:0000256" key="2">
    <source>
        <dbReference type="SAM" id="MobiDB-lite"/>
    </source>
</evidence>
<feature type="region of interest" description="Disordered" evidence="2">
    <location>
        <begin position="123"/>
        <end position="150"/>
    </location>
</feature>
<dbReference type="InterPro" id="IPR001680">
    <property type="entry name" value="WD40_rpt"/>
</dbReference>
<dbReference type="STRING" id="420662.Mpe_A1302"/>
<dbReference type="PANTHER" id="PTHR47197:SF3">
    <property type="entry name" value="DIHYDRO-HEME D1 DEHYDROGENASE"/>
    <property type="match status" value="1"/>
</dbReference>
<gene>
    <name evidence="5" type="ordered locus">Mpe_A1302</name>
</gene>
<protein>
    <recommendedName>
        <fullName evidence="4">YNCE-like beta-propeller domain-containing protein</fullName>
    </recommendedName>
</protein>
<dbReference type="InterPro" id="IPR051200">
    <property type="entry name" value="Host-pathogen_enzymatic-act"/>
</dbReference>
<dbReference type="KEGG" id="mpt:Mpe_A1302"/>
<evidence type="ECO:0000256" key="3">
    <source>
        <dbReference type="SAM" id="SignalP"/>
    </source>
</evidence>
<dbReference type="InterPro" id="IPR009451">
    <property type="entry name" value="Metamine_DH_Hvc"/>
</dbReference>